<dbReference type="EMBL" id="JASPKZ010001172">
    <property type="protein sequence ID" value="KAJ9598745.1"/>
    <property type="molecule type" value="Genomic_DNA"/>
</dbReference>
<dbReference type="PANTHER" id="PTHR42643">
    <property type="entry name" value="IONOTROPIC RECEPTOR 20A-RELATED"/>
    <property type="match status" value="1"/>
</dbReference>
<keyword evidence="6" id="KW-0675">Receptor</keyword>
<gene>
    <name evidence="9" type="ORF">L9F63_026720</name>
</gene>
<dbReference type="PANTHER" id="PTHR42643:SF30">
    <property type="entry name" value="IONOTROPIC RECEPTOR 40A-RELATED"/>
    <property type="match status" value="1"/>
</dbReference>
<dbReference type="AlphaFoldDB" id="A0AAD8AGM3"/>
<evidence type="ECO:0000256" key="8">
    <source>
        <dbReference type="SAM" id="Phobius"/>
    </source>
</evidence>
<keyword evidence="2" id="KW-1003">Cell membrane</keyword>
<evidence type="ECO:0000256" key="4">
    <source>
        <dbReference type="ARBA" id="ARBA00022989"/>
    </source>
</evidence>
<dbReference type="Gene3D" id="1.10.287.70">
    <property type="match status" value="1"/>
</dbReference>
<keyword evidence="5 8" id="KW-0472">Membrane</keyword>
<keyword evidence="7" id="KW-0325">Glycoprotein</keyword>
<accession>A0AAD8AGM3</accession>
<feature type="transmembrane region" description="Helical" evidence="8">
    <location>
        <begin position="88"/>
        <end position="111"/>
    </location>
</feature>
<evidence type="ECO:0000313" key="9">
    <source>
        <dbReference type="EMBL" id="KAJ9598745.1"/>
    </source>
</evidence>
<evidence type="ECO:0000313" key="10">
    <source>
        <dbReference type="Proteomes" id="UP001233999"/>
    </source>
</evidence>
<keyword evidence="10" id="KW-1185">Reference proteome</keyword>
<dbReference type="InterPro" id="IPR052192">
    <property type="entry name" value="Insect_Ionotropic_Sensory_Rcpt"/>
</dbReference>
<sequence length="325" mass="36713">MELINLFVNEVNFTPKFSEPVIEMKYENILNLIFMLASGEIDIAGGCLPGIQPLTLVADASVPMYIDTFDYLVPCPQSMAKTEKIVTLFSLSTWACMGLVFIFVSILFWILSKYPAQRDAFTGFNLLAQCFSASWAILLGISVPQIPVSLHTRNLFIVYVWYCFAISTVFQAYFTTYLVEPGYEARIETLEDVMAAGLKLGSYPVMLDLQNIIDLPKQSEFQEDVYVDISECVSSVMFNRKAFTPVISYFPSYLALVSGFHDQSKIVCFLEESIVTIPMSASVPMGYPILHILNVHITRCVEAGLLENYWSKIKHNINLKTKQNR</sequence>
<evidence type="ECO:0000256" key="3">
    <source>
        <dbReference type="ARBA" id="ARBA00022692"/>
    </source>
</evidence>
<organism evidence="9 10">
    <name type="scientific">Diploptera punctata</name>
    <name type="common">Pacific beetle cockroach</name>
    <dbReference type="NCBI Taxonomy" id="6984"/>
    <lineage>
        <taxon>Eukaryota</taxon>
        <taxon>Metazoa</taxon>
        <taxon>Ecdysozoa</taxon>
        <taxon>Arthropoda</taxon>
        <taxon>Hexapoda</taxon>
        <taxon>Insecta</taxon>
        <taxon>Pterygota</taxon>
        <taxon>Neoptera</taxon>
        <taxon>Polyneoptera</taxon>
        <taxon>Dictyoptera</taxon>
        <taxon>Blattodea</taxon>
        <taxon>Blaberoidea</taxon>
        <taxon>Blaberidae</taxon>
        <taxon>Diplopterinae</taxon>
        <taxon>Diploptera</taxon>
    </lineage>
</organism>
<evidence type="ECO:0000256" key="1">
    <source>
        <dbReference type="ARBA" id="ARBA00004651"/>
    </source>
</evidence>
<reference evidence="9" key="2">
    <citation type="submission" date="2023-05" db="EMBL/GenBank/DDBJ databases">
        <authorList>
            <person name="Fouks B."/>
        </authorList>
    </citation>
    <scope>NUCLEOTIDE SEQUENCE</scope>
    <source>
        <strain evidence="9">Stay&amp;Tobe</strain>
        <tissue evidence="9">Testes</tissue>
    </source>
</reference>
<protein>
    <recommendedName>
        <fullName evidence="11">Ionotropic glutamate receptor C-terminal domain-containing protein</fullName>
    </recommendedName>
</protein>
<evidence type="ECO:0000256" key="5">
    <source>
        <dbReference type="ARBA" id="ARBA00023136"/>
    </source>
</evidence>
<evidence type="ECO:0008006" key="11">
    <source>
        <dbReference type="Google" id="ProtNLM"/>
    </source>
</evidence>
<evidence type="ECO:0000256" key="7">
    <source>
        <dbReference type="ARBA" id="ARBA00023180"/>
    </source>
</evidence>
<proteinExistence type="predicted"/>
<keyword evidence="4 8" id="KW-1133">Transmembrane helix</keyword>
<feature type="transmembrane region" description="Helical" evidence="8">
    <location>
        <begin position="123"/>
        <end position="143"/>
    </location>
</feature>
<name>A0AAD8AGM3_DIPPU</name>
<dbReference type="Proteomes" id="UP001233999">
    <property type="component" value="Unassembled WGS sequence"/>
</dbReference>
<reference evidence="9" key="1">
    <citation type="journal article" date="2023" name="IScience">
        <title>Live-bearing cockroach genome reveals convergent evolutionary mechanisms linked to viviparity in insects and beyond.</title>
        <authorList>
            <person name="Fouks B."/>
            <person name="Harrison M.C."/>
            <person name="Mikhailova A.A."/>
            <person name="Marchal E."/>
            <person name="English S."/>
            <person name="Carruthers M."/>
            <person name="Jennings E.C."/>
            <person name="Chiamaka E.L."/>
            <person name="Frigard R.A."/>
            <person name="Pippel M."/>
            <person name="Attardo G.M."/>
            <person name="Benoit J.B."/>
            <person name="Bornberg-Bauer E."/>
            <person name="Tobe S.S."/>
        </authorList>
    </citation>
    <scope>NUCLEOTIDE SEQUENCE</scope>
    <source>
        <strain evidence="9">Stay&amp;Tobe</strain>
    </source>
</reference>
<feature type="transmembrane region" description="Helical" evidence="8">
    <location>
        <begin position="155"/>
        <end position="174"/>
    </location>
</feature>
<evidence type="ECO:0000256" key="6">
    <source>
        <dbReference type="ARBA" id="ARBA00023170"/>
    </source>
</evidence>
<keyword evidence="3 8" id="KW-0812">Transmembrane</keyword>
<dbReference type="GO" id="GO:0005886">
    <property type="term" value="C:plasma membrane"/>
    <property type="evidence" value="ECO:0007669"/>
    <property type="project" value="UniProtKB-SubCell"/>
</dbReference>
<comment type="caution">
    <text evidence="9">The sequence shown here is derived from an EMBL/GenBank/DDBJ whole genome shotgun (WGS) entry which is preliminary data.</text>
</comment>
<evidence type="ECO:0000256" key="2">
    <source>
        <dbReference type="ARBA" id="ARBA00022475"/>
    </source>
</evidence>
<dbReference type="SUPFAM" id="SSF53850">
    <property type="entry name" value="Periplasmic binding protein-like II"/>
    <property type="match status" value="1"/>
</dbReference>
<comment type="subcellular location">
    <subcellularLocation>
        <location evidence="1">Cell membrane</location>
        <topology evidence="1">Multi-pass membrane protein</topology>
    </subcellularLocation>
</comment>